<keyword evidence="3" id="KW-1185">Reference proteome</keyword>
<accession>A0A8C8RVM8</accession>
<organism evidence="2 3">
    <name type="scientific">Pelusios castaneus</name>
    <name type="common">West African mud turtle</name>
    <dbReference type="NCBI Taxonomy" id="367368"/>
    <lineage>
        <taxon>Eukaryota</taxon>
        <taxon>Metazoa</taxon>
        <taxon>Chordata</taxon>
        <taxon>Craniata</taxon>
        <taxon>Vertebrata</taxon>
        <taxon>Euteleostomi</taxon>
        <taxon>Archelosauria</taxon>
        <taxon>Testudinata</taxon>
        <taxon>Testudines</taxon>
        <taxon>Pleurodira</taxon>
        <taxon>Pelomedusidae</taxon>
        <taxon>Pelusios</taxon>
    </lineage>
</organism>
<dbReference type="Ensembl" id="ENSPCET00000011975.1">
    <property type="protein sequence ID" value="ENSPCEP00000011594.1"/>
    <property type="gene ID" value="ENSPCEG00000009170.1"/>
</dbReference>
<proteinExistence type="predicted"/>
<dbReference type="Proteomes" id="UP000694393">
    <property type="component" value="Unplaced"/>
</dbReference>
<evidence type="ECO:0000313" key="2">
    <source>
        <dbReference type="Ensembl" id="ENSPCEP00000011594.1"/>
    </source>
</evidence>
<feature type="domain" description="Beta-defensin-like" evidence="1">
    <location>
        <begin position="34"/>
        <end position="65"/>
    </location>
</feature>
<dbReference type="GO" id="GO:0005576">
    <property type="term" value="C:extracellular region"/>
    <property type="evidence" value="ECO:0007669"/>
    <property type="project" value="InterPro"/>
</dbReference>
<reference evidence="2" key="1">
    <citation type="submission" date="2025-08" db="UniProtKB">
        <authorList>
            <consortium name="Ensembl"/>
        </authorList>
    </citation>
    <scope>IDENTIFICATION</scope>
</reference>
<name>A0A8C8RVM8_9SAUR</name>
<evidence type="ECO:0000259" key="1">
    <source>
        <dbReference type="Pfam" id="PF00711"/>
    </source>
</evidence>
<reference evidence="2" key="2">
    <citation type="submission" date="2025-09" db="UniProtKB">
        <authorList>
            <consortium name="Ensembl"/>
        </authorList>
    </citation>
    <scope>IDENTIFICATION</scope>
</reference>
<dbReference type="Pfam" id="PF00711">
    <property type="entry name" value="Defensin_beta"/>
    <property type="match status" value="1"/>
</dbReference>
<dbReference type="InterPro" id="IPR001855">
    <property type="entry name" value="Defensin_beta-like"/>
</dbReference>
<sequence>MEKFRILHLGQKNTMHCCKLETDLLCRFTQGIGQCRANGGVCQFRRCRPGFYRIGRCFPGTPCCRRGVSSGVHKPDIAV</sequence>
<evidence type="ECO:0000313" key="3">
    <source>
        <dbReference type="Proteomes" id="UP000694393"/>
    </source>
</evidence>
<dbReference type="GO" id="GO:0006952">
    <property type="term" value="P:defense response"/>
    <property type="evidence" value="ECO:0007669"/>
    <property type="project" value="InterPro"/>
</dbReference>
<dbReference type="AlphaFoldDB" id="A0A8C8RVM8"/>
<dbReference type="SUPFAM" id="SSF57392">
    <property type="entry name" value="Defensin-like"/>
    <property type="match status" value="1"/>
</dbReference>
<protein>
    <recommendedName>
        <fullName evidence="1">Beta-defensin-like domain-containing protein</fullName>
    </recommendedName>
</protein>